<feature type="transmembrane region" description="Helical" evidence="11">
    <location>
        <begin position="132"/>
        <end position="153"/>
    </location>
</feature>
<evidence type="ECO:0000313" key="13">
    <source>
        <dbReference type="EMBL" id="KAF7375379.1"/>
    </source>
</evidence>
<evidence type="ECO:0000256" key="9">
    <source>
        <dbReference type="PROSITE-ProRule" id="PRU00192"/>
    </source>
</evidence>
<evidence type="ECO:0000256" key="11">
    <source>
        <dbReference type="SAM" id="Phobius"/>
    </source>
</evidence>
<evidence type="ECO:0000256" key="7">
    <source>
        <dbReference type="ARBA" id="ARBA00023016"/>
    </source>
</evidence>
<dbReference type="PRINTS" id="PR00452">
    <property type="entry name" value="SH3DOMAIN"/>
</dbReference>
<dbReference type="InterPro" id="IPR035522">
    <property type="entry name" value="Sho1_SH3"/>
</dbReference>
<dbReference type="Pfam" id="PF00018">
    <property type="entry name" value="SH3_1"/>
    <property type="match status" value="1"/>
</dbReference>
<comment type="similarity">
    <text evidence="2">Belongs to the SHO1 family.</text>
</comment>
<comment type="subcellular location">
    <subcellularLocation>
        <location evidence="1">Cell membrane</location>
        <topology evidence="1">Multi-pass membrane protein</topology>
    </subcellularLocation>
</comment>
<dbReference type="OrthoDB" id="5983572at2759"/>
<dbReference type="GO" id="GO:0005886">
    <property type="term" value="C:plasma membrane"/>
    <property type="evidence" value="ECO:0007669"/>
    <property type="project" value="UniProtKB-SubCell"/>
</dbReference>
<dbReference type="CDD" id="cd11855">
    <property type="entry name" value="SH3_Sho1p"/>
    <property type="match status" value="1"/>
</dbReference>
<feature type="transmembrane region" description="Helical" evidence="11">
    <location>
        <begin position="41"/>
        <end position="63"/>
    </location>
</feature>
<keyword evidence="7" id="KW-0346">Stress response</keyword>
<evidence type="ECO:0000256" key="8">
    <source>
        <dbReference type="ARBA" id="ARBA00023136"/>
    </source>
</evidence>
<dbReference type="SUPFAM" id="SSF50044">
    <property type="entry name" value="SH3-domain"/>
    <property type="match status" value="1"/>
</dbReference>
<feature type="region of interest" description="Disordered" evidence="10">
    <location>
        <begin position="235"/>
        <end position="271"/>
    </location>
</feature>
<evidence type="ECO:0000259" key="12">
    <source>
        <dbReference type="PROSITE" id="PS50002"/>
    </source>
</evidence>
<keyword evidence="3 9" id="KW-0728">SH3 domain</keyword>
<organism evidence="13 14">
    <name type="scientific">Mycena sanguinolenta</name>
    <dbReference type="NCBI Taxonomy" id="230812"/>
    <lineage>
        <taxon>Eukaryota</taxon>
        <taxon>Fungi</taxon>
        <taxon>Dikarya</taxon>
        <taxon>Basidiomycota</taxon>
        <taxon>Agaricomycotina</taxon>
        <taxon>Agaricomycetes</taxon>
        <taxon>Agaricomycetidae</taxon>
        <taxon>Agaricales</taxon>
        <taxon>Marasmiineae</taxon>
        <taxon>Mycenaceae</taxon>
        <taxon>Mycena</taxon>
    </lineage>
</organism>
<evidence type="ECO:0000256" key="10">
    <source>
        <dbReference type="SAM" id="MobiDB-lite"/>
    </source>
</evidence>
<evidence type="ECO:0000256" key="4">
    <source>
        <dbReference type="ARBA" id="ARBA00022475"/>
    </source>
</evidence>
<keyword evidence="6 11" id="KW-1133">Transmembrane helix</keyword>
<protein>
    <submittedName>
        <fullName evidence="13">SH3-domain-containing membrane protein</fullName>
    </submittedName>
</protein>
<evidence type="ECO:0000256" key="6">
    <source>
        <dbReference type="ARBA" id="ARBA00022989"/>
    </source>
</evidence>
<evidence type="ECO:0000256" key="3">
    <source>
        <dbReference type="ARBA" id="ARBA00022443"/>
    </source>
</evidence>
<comment type="caution">
    <text evidence="13">The sequence shown here is derived from an EMBL/GenBank/DDBJ whole genome shotgun (WGS) entry which is preliminary data.</text>
</comment>
<dbReference type="Proteomes" id="UP000623467">
    <property type="component" value="Unassembled WGS sequence"/>
</dbReference>
<accession>A0A8H6ZDN5</accession>
<keyword evidence="5 11" id="KW-0812">Transmembrane</keyword>
<dbReference type="Gene3D" id="2.30.30.40">
    <property type="entry name" value="SH3 Domains"/>
    <property type="match status" value="1"/>
</dbReference>
<dbReference type="AlphaFoldDB" id="A0A8H6ZDN5"/>
<proteinExistence type="inferred from homology"/>
<feature type="compositionally biased region" description="Polar residues" evidence="10">
    <location>
        <begin position="242"/>
        <end position="264"/>
    </location>
</feature>
<feature type="domain" description="SH3" evidence="12">
    <location>
        <begin position="312"/>
        <end position="371"/>
    </location>
</feature>
<feature type="transmembrane region" description="Helical" evidence="11">
    <location>
        <begin position="106"/>
        <end position="126"/>
    </location>
</feature>
<evidence type="ECO:0000256" key="1">
    <source>
        <dbReference type="ARBA" id="ARBA00004651"/>
    </source>
</evidence>
<feature type="region of interest" description="Disordered" evidence="10">
    <location>
        <begin position="291"/>
        <end position="310"/>
    </location>
</feature>
<sequence>MAIGNDLPFSRSPQESKDPLAVHSLTTMSPRLDFSPFRTHLFFLLTTILAALGWLLAFIFQAIATAQFGHRAVSFLWFAILLQFAIILGVIFAIATDSIQVARLQLAVFGGIATVFAVQGTDLGIFSSQSTLKAMGAGYLVLAFVDILWVLYFTSEAESLALHLINQLGTGGLTPPGRRGRSARASAATMQTTSKLNYALGSGIGSPDMGIHEPQRGGSVARSVIESIKRPPSVASLKRSATARSNTSRKSLVSSIAASDSEPQMSVVPPMPMRGLPSQLARRFPASLSYRPPPPLPSLPVAEQGDAGTEEEVLPRARALHAYKGSPDDPNELSFSKGEILEIEDQEGKWWNAKRSDGKLGIVPSNYLVMI</sequence>
<dbReference type="InterPro" id="IPR001452">
    <property type="entry name" value="SH3_domain"/>
</dbReference>
<dbReference type="SMART" id="SM00326">
    <property type="entry name" value="SH3"/>
    <property type="match status" value="1"/>
</dbReference>
<keyword evidence="14" id="KW-1185">Reference proteome</keyword>
<keyword evidence="4" id="KW-1003">Cell membrane</keyword>
<dbReference type="PROSITE" id="PS50002">
    <property type="entry name" value="SH3"/>
    <property type="match status" value="1"/>
</dbReference>
<evidence type="ECO:0000256" key="5">
    <source>
        <dbReference type="ARBA" id="ARBA00022692"/>
    </source>
</evidence>
<reference evidence="13" key="1">
    <citation type="submission" date="2020-05" db="EMBL/GenBank/DDBJ databases">
        <title>Mycena genomes resolve the evolution of fungal bioluminescence.</title>
        <authorList>
            <person name="Tsai I.J."/>
        </authorList>
    </citation>
    <scope>NUCLEOTIDE SEQUENCE</scope>
    <source>
        <strain evidence="13">160909Yilan</strain>
    </source>
</reference>
<gene>
    <name evidence="13" type="ORF">MSAN_00425400</name>
</gene>
<name>A0A8H6ZDN5_9AGAR</name>
<dbReference type="EMBL" id="JACAZH010000002">
    <property type="protein sequence ID" value="KAF7375379.1"/>
    <property type="molecule type" value="Genomic_DNA"/>
</dbReference>
<dbReference type="InterPro" id="IPR036028">
    <property type="entry name" value="SH3-like_dom_sf"/>
</dbReference>
<evidence type="ECO:0000256" key="2">
    <source>
        <dbReference type="ARBA" id="ARBA00009739"/>
    </source>
</evidence>
<keyword evidence="8 11" id="KW-0472">Membrane</keyword>
<evidence type="ECO:0000313" key="14">
    <source>
        <dbReference type="Proteomes" id="UP000623467"/>
    </source>
</evidence>
<feature type="transmembrane region" description="Helical" evidence="11">
    <location>
        <begin position="75"/>
        <end position="94"/>
    </location>
</feature>